<dbReference type="InterPro" id="IPR027492">
    <property type="entry name" value="RNA_MTrfase_RlmN"/>
</dbReference>
<dbReference type="PANTHER" id="PTHR30544">
    <property type="entry name" value="23S RRNA METHYLTRANSFERASE"/>
    <property type="match status" value="1"/>
</dbReference>
<sequence>MLRSSVLLRSLQAETLRHVNRMPGVIRGAAHAAWDDAALLPHRRAAAARRVARAVAAPVEGPTVVPRAPGVTDGPWDGQDDKAVAAAIQEAATTAITDTTGYVLLGKTEEELQALAARYNQPKYRAKQLMEGVLQGARTLDDITNVPQAWRAQLKADGVRTGRSVMHHSVAAADGTRKFLLQLADGRVVETVGIPNDESTDGDSGGAVTEQQRVARQEGSRGASSSGRRHQLDVKGRAVGEPRINRHRLTVCVSSQVGCPMRCSFCATGKGGFARNLQPHEIVDQVLTVQEAFGKRVSNVVFMGMGEPLLALPSVVQAYKLLNKQLGIGGRFITISTVGVPNAIVQLAKSDIKSTLAVSIHAPNQEIRQKIIPSAKAYPLSALIKDCATYYKITGRRVTFEYTLLAGINDAPEHARELAELLRSHDLMSHTNVIPWNPVDESEFARPSRNQVYRFIQELEKRGLTATIRATRGLEAAAACGQLRNEHQKNPLPIGERMAA</sequence>
<keyword evidence="12" id="KW-1015">Disulfide bond</keyword>
<dbReference type="SUPFAM" id="SSF102114">
    <property type="entry name" value="Radical SAM enzymes"/>
    <property type="match status" value="1"/>
</dbReference>
<evidence type="ECO:0000313" key="15">
    <source>
        <dbReference type="EMBL" id="CAE0504688.1"/>
    </source>
</evidence>
<evidence type="ECO:0000256" key="12">
    <source>
        <dbReference type="ARBA" id="ARBA00023157"/>
    </source>
</evidence>
<dbReference type="InterPro" id="IPR004383">
    <property type="entry name" value="rRNA_lsu_MTrfase_RlmN/Cfr"/>
</dbReference>
<evidence type="ECO:0000256" key="1">
    <source>
        <dbReference type="ARBA" id="ARBA00001966"/>
    </source>
</evidence>
<comment type="subcellular location">
    <subcellularLocation>
        <location evidence="2">Cytoplasm</location>
    </subcellularLocation>
</comment>
<dbReference type="SFLD" id="SFLDG01062">
    <property type="entry name" value="methyltransferase_(Class_A)"/>
    <property type="match status" value="1"/>
</dbReference>
<dbReference type="EMBL" id="HBIP01032459">
    <property type="protein sequence ID" value="CAE0504688.1"/>
    <property type="molecule type" value="Transcribed_RNA"/>
</dbReference>
<dbReference type="SFLD" id="SFLDF00275">
    <property type="entry name" value="adenosine_C2_methyltransferase"/>
    <property type="match status" value="1"/>
</dbReference>
<dbReference type="InterPro" id="IPR040072">
    <property type="entry name" value="Methyltransferase_A"/>
</dbReference>
<dbReference type="Gene3D" id="1.10.150.530">
    <property type="match status" value="1"/>
</dbReference>
<evidence type="ECO:0000259" key="14">
    <source>
        <dbReference type="PROSITE" id="PS51918"/>
    </source>
</evidence>
<keyword evidence="3" id="KW-0004">4Fe-4S</keyword>
<dbReference type="PROSITE" id="PS51918">
    <property type="entry name" value="RADICAL_SAM"/>
    <property type="match status" value="1"/>
</dbReference>
<keyword evidence="10" id="KW-0408">Iron</keyword>
<dbReference type="PANTHER" id="PTHR30544:SF5">
    <property type="entry name" value="RADICAL SAM CORE DOMAIN-CONTAINING PROTEIN"/>
    <property type="match status" value="1"/>
</dbReference>
<evidence type="ECO:0000256" key="6">
    <source>
        <dbReference type="ARBA" id="ARBA00022603"/>
    </source>
</evidence>
<evidence type="ECO:0000256" key="13">
    <source>
        <dbReference type="SAM" id="MobiDB-lite"/>
    </source>
</evidence>
<protein>
    <recommendedName>
        <fullName evidence="14">Radical SAM core domain-containing protein</fullName>
    </recommendedName>
</protein>
<reference evidence="15" key="1">
    <citation type="submission" date="2021-01" db="EMBL/GenBank/DDBJ databases">
        <authorList>
            <person name="Corre E."/>
            <person name="Pelletier E."/>
            <person name="Niang G."/>
            <person name="Scheremetjew M."/>
            <person name="Finn R."/>
            <person name="Kale V."/>
            <person name="Holt S."/>
            <person name="Cochrane G."/>
            <person name="Meng A."/>
            <person name="Brown T."/>
            <person name="Cohen L."/>
        </authorList>
    </citation>
    <scope>NUCLEOTIDE SEQUENCE</scope>
    <source>
        <strain evidence="15">CCMP1320</strain>
    </source>
</reference>
<dbReference type="InterPro" id="IPR013785">
    <property type="entry name" value="Aldolase_TIM"/>
</dbReference>
<dbReference type="GO" id="GO:0051539">
    <property type="term" value="F:4 iron, 4 sulfur cluster binding"/>
    <property type="evidence" value="ECO:0007669"/>
    <property type="project" value="UniProtKB-KW"/>
</dbReference>
<evidence type="ECO:0000256" key="3">
    <source>
        <dbReference type="ARBA" id="ARBA00022485"/>
    </source>
</evidence>
<dbReference type="InterPro" id="IPR006638">
    <property type="entry name" value="Elp3/MiaA/NifB-like_rSAM"/>
</dbReference>
<dbReference type="Gene3D" id="3.20.20.70">
    <property type="entry name" value="Aldolase class I"/>
    <property type="match status" value="1"/>
</dbReference>
<evidence type="ECO:0000256" key="4">
    <source>
        <dbReference type="ARBA" id="ARBA00022490"/>
    </source>
</evidence>
<dbReference type="NCBIfam" id="TIGR00048">
    <property type="entry name" value="rRNA_mod_RlmN"/>
    <property type="match status" value="1"/>
</dbReference>
<gene>
    <name evidence="15" type="ORF">DTER00134_LOCUS19761</name>
</gene>
<dbReference type="InterPro" id="IPR007197">
    <property type="entry name" value="rSAM"/>
</dbReference>
<dbReference type="GO" id="GO:0005737">
    <property type="term" value="C:cytoplasm"/>
    <property type="evidence" value="ECO:0007669"/>
    <property type="project" value="UniProtKB-SubCell"/>
</dbReference>
<proteinExistence type="inferred from homology"/>
<dbReference type="GO" id="GO:0070475">
    <property type="term" value="P:rRNA base methylation"/>
    <property type="evidence" value="ECO:0007669"/>
    <property type="project" value="InterPro"/>
</dbReference>
<feature type="domain" description="Radical SAM core" evidence="14">
    <location>
        <begin position="245"/>
        <end position="475"/>
    </location>
</feature>
<keyword evidence="7" id="KW-0808">Transferase</keyword>
<dbReference type="AlphaFoldDB" id="A0A7S3R760"/>
<keyword evidence="6" id="KW-0489">Methyltransferase</keyword>
<dbReference type="GO" id="GO:0008173">
    <property type="term" value="F:RNA methyltransferase activity"/>
    <property type="evidence" value="ECO:0007669"/>
    <property type="project" value="InterPro"/>
</dbReference>
<evidence type="ECO:0000256" key="8">
    <source>
        <dbReference type="ARBA" id="ARBA00022691"/>
    </source>
</evidence>
<dbReference type="Pfam" id="PF04055">
    <property type="entry name" value="Radical_SAM"/>
    <property type="match status" value="1"/>
</dbReference>
<evidence type="ECO:0000256" key="2">
    <source>
        <dbReference type="ARBA" id="ARBA00004496"/>
    </source>
</evidence>
<evidence type="ECO:0000256" key="7">
    <source>
        <dbReference type="ARBA" id="ARBA00022679"/>
    </source>
</evidence>
<comment type="cofactor">
    <cofactor evidence="1">
        <name>[4Fe-4S] cluster</name>
        <dbReference type="ChEBI" id="CHEBI:49883"/>
    </cofactor>
</comment>
<name>A0A7S3R760_DUNTE</name>
<dbReference type="HAMAP" id="MF_01849">
    <property type="entry name" value="RNA_methyltr_RlmN"/>
    <property type="match status" value="1"/>
</dbReference>
<dbReference type="GO" id="GO:0030488">
    <property type="term" value="P:tRNA methylation"/>
    <property type="evidence" value="ECO:0007669"/>
    <property type="project" value="InterPro"/>
</dbReference>
<keyword evidence="4" id="KW-0963">Cytoplasm</keyword>
<dbReference type="CDD" id="cd01335">
    <property type="entry name" value="Radical_SAM"/>
    <property type="match status" value="1"/>
</dbReference>
<evidence type="ECO:0000256" key="10">
    <source>
        <dbReference type="ARBA" id="ARBA00023004"/>
    </source>
</evidence>
<dbReference type="InterPro" id="IPR058240">
    <property type="entry name" value="rSAM_sf"/>
</dbReference>
<organism evidence="15">
    <name type="scientific">Dunaliella tertiolecta</name>
    <name type="common">Green alga</name>
    <dbReference type="NCBI Taxonomy" id="3047"/>
    <lineage>
        <taxon>Eukaryota</taxon>
        <taxon>Viridiplantae</taxon>
        <taxon>Chlorophyta</taxon>
        <taxon>core chlorophytes</taxon>
        <taxon>Chlorophyceae</taxon>
        <taxon>CS clade</taxon>
        <taxon>Chlamydomonadales</taxon>
        <taxon>Dunaliellaceae</taxon>
        <taxon>Dunaliella</taxon>
    </lineage>
</organism>
<keyword evidence="5" id="KW-0698">rRNA processing</keyword>
<evidence type="ECO:0000256" key="11">
    <source>
        <dbReference type="ARBA" id="ARBA00023014"/>
    </source>
</evidence>
<keyword evidence="11" id="KW-0411">Iron-sulfur</keyword>
<dbReference type="SFLD" id="SFLDS00029">
    <property type="entry name" value="Radical_SAM"/>
    <property type="match status" value="1"/>
</dbReference>
<dbReference type="SMART" id="SM00729">
    <property type="entry name" value="Elp3"/>
    <property type="match status" value="1"/>
</dbReference>
<evidence type="ECO:0000256" key="5">
    <source>
        <dbReference type="ARBA" id="ARBA00022552"/>
    </source>
</evidence>
<feature type="region of interest" description="Disordered" evidence="13">
    <location>
        <begin position="193"/>
        <end position="234"/>
    </location>
</feature>
<keyword evidence="9" id="KW-0479">Metal-binding</keyword>
<accession>A0A7S3R760</accession>
<evidence type="ECO:0000256" key="9">
    <source>
        <dbReference type="ARBA" id="ARBA00022723"/>
    </source>
</evidence>
<dbReference type="GO" id="GO:0046872">
    <property type="term" value="F:metal ion binding"/>
    <property type="evidence" value="ECO:0007669"/>
    <property type="project" value="UniProtKB-KW"/>
</dbReference>
<keyword evidence="8" id="KW-0949">S-adenosyl-L-methionine</keyword>